<comment type="caution">
    <text evidence="1">The sequence shown here is derived from an EMBL/GenBank/DDBJ whole genome shotgun (WGS) entry which is preliminary data.</text>
</comment>
<keyword evidence="2" id="KW-1185">Reference proteome</keyword>
<proteinExistence type="predicted"/>
<evidence type="ECO:0008006" key="3">
    <source>
        <dbReference type="Google" id="ProtNLM"/>
    </source>
</evidence>
<dbReference type="Proteomes" id="UP001050975">
    <property type="component" value="Unassembled WGS sequence"/>
</dbReference>
<protein>
    <recommendedName>
        <fullName evidence="3">Helix-turn-helix protein, CopG</fullName>
    </recommendedName>
</protein>
<name>A0AAV3X8I0_9CYAN</name>
<sequence length="66" mass="7795">MAVPFKDAQSGRFTKGQFARKHFSVRLKPKYDEAFRQICIERDRIPAELIREIIQDWIEAQKKATS</sequence>
<evidence type="ECO:0000313" key="1">
    <source>
        <dbReference type="EMBL" id="GET38478.1"/>
    </source>
</evidence>
<dbReference type="EMBL" id="BLAY01000045">
    <property type="protein sequence ID" value="GET38478.1"/>
    <property type="molecule type" value="Genomic_DNA"/>
</dbReference>
<gene>
    <name evidence="1" type="ORF">MiSe_32360</name>
</gene>
<organism evidence="1 2">
    <name type="scientific">Microseira wollei NIES-4236</name>
    <dbReference type="NCBI Taxonomy" id="2530354"/>
    <lineage>
        <taxon>Bacteria</taxon>
        <taxon>Bacillati</taxon>
        <taxon>Cyanobacteriota</taxon>
        <taxon>Cyanophyceae</taxon>
        <taxon>Oscillatoriophycideae</taxon>
        <taxon>Aerosakkonematales</taxon>
        <taxon>Aerosakkonemataceae</taxon>
        <taxon>Microseira</taxon>
    </lineage>
</organism>
<accession>A0AAV3X8I0</accession>
<reference evidence="1" key="1">
    <citation type="submission" date="2019-10" db="EMBL/GenBank/DDBJ databases">
        <title>Draft genome sequece of Microseira wollei NIES-4236.</title>
        <authorList>
            <person name="Yamaguchi H."/>
            <person name="Suzuki S."/>
            <person name="Kawachi M."/>
        </authorList>
    </citation>
    <scope>NUCLEOTIDE SEQUENCE</scope>
    <source>
        <strain evidence="1">NIES-4236</strain>
    </source>
</reference>
<dbReference type="RefSeq" id="WP_226582075.1">
    <property type="nucleotide sequence ID" value="NZ_BLAY01000045.1"/>
</dbReference>
<evidence type="ECO:0000313" key="2">
    <source>
        <dbReference type="Proteomes" id="UP001050975"/>
    </source>
</evidence>
<dbReference type="AlphaFoldDB" id="A0AAV3X8I0"/>